<organism evidence="1 2">
    <name type="scientific">Purpureocillium takamizusanense</name>
    <dbReference type="NCBI Taxonomy" id="2060973"/>
    <lineage>
        <taxon>Eukaryota</taxon>
        <taxon>Fungi</taxon>
        <taxon>Dikarya</taxon>
        <taxon>Ascomycota</taxon>
        <taxon>Pezizomycotina</taxon>
        <taxon>Sordariomycetes</taxon>
        <taxon>Hypocreomycetidae</taxon>
        <taxon>Hypocreales</taxon>
        <taxon>Ophiocordycipitaceae</taxon>
        <taxon>Purpureocillium</taxon>
    </lineage>
</organism>
<dbReference type="RefSeq" id="XP_047845348.1">
    <property type="nucleotide sequence ID" value="XM_047989349.1"/>
</dbReference>
<evidence type="ECO:0000313" key="1">
    <source>
        <dbReference type="EMBL" id="UNI21867.1"/>
    </source>
</evidence>
<accession>A0A9Q8QMD2</accession>
<name>A0A9Q8QMD2_9HYPO</name>
<keyword evidence="2" id="KW-1185">Reference proteome</keyword>
<gene>
    <name evidence="1" type="ORF">JDV02_007817</name>
</gene>
<proteinExistence type="predicted"/>
<dbReference type="Proteomes" id="UP000829364">
    <property type="component" value="Chromosome 7"/>
</dbReference>
<dbReference type="KEGG" id="ptkz:JDV02_007817"/>
<reference evidence="1" key="1">
    <citation type="submission" date="2021-11" db="EMBL/GenBank/DDBJ databases">
        <title>Purpureocillium_takamizusanense_genome.</title>
        <authorList>
            <person name="Nguyen N.-H."/>
        </authorList>
    </citation>
    <scope>NUCLEOTIDE SEQUENCE</scope>
    <source>
        <strain evidence="1">PT3</strain>
    </source>
</reference>
<protein>
    <submittedName>
        <fullName evidence="1">Uncharacterized protein</fullName>
    </submittedName>
</protein>
<sequence length="115" mass="12257">MNRGQAQHHTCGEALIIVFVRAAGVVERHFLAFGPVLACWCRGSSLALAYSLAADSDASRSRPTAGGGGATTNKTRSAIVLISIRCSLRRCTSAVSTAAPPDTCRVRMLAWRRQL</sequence>
<dbReference type="AlphaFoldDB" id="A0A9Q8QMD2"/>
<dbReference type="GeneID" id="72069765"/>
<dbReference type="EMBL" id="CP086360">
    <property type="protein sequence ID" value="UNI21867.1"/>
    <property type="molecule type" value="Genomic_DNA"/>
</dbReference>
<evidence type="ECO:0000313" key="2">
    <source>
        <dbReference type="Proteomes" id="UP000829364"/>
    </source>
</evidence>